<feature type="domain" description="Insertion element IS150 protein InsJ-like helix-turn-helix" evidence="1">
    <location>
        <begin position="11"/>
        <end position="62"/>
    </location>
</feature>
<dbReference type="EMBL" id="CP046276">
    <property type="protein sequence ID" value="QGS52288.1"/>
    <property type="molecule type" value="Genomic_DNA"/>
</dbReference>
<dbReference type="Proteomes" id="UP000424468">
    <property type="component" value="Chromosome"/>
</dbReference>
<dbReference type="Pfam" id="PF13518">
    <property type="entry name" value="HTH_28"/>
    <property type="match status" value="1"/>
</dbReference>
<evidence type="ECO:0000313" key="3">
    <source>
        <dbReference type="Proteomes" id="UP000424468"/>
    </source>
</evidence>
<dbReference type="RefSeq" id="WP_156007105.1">
    <property type="nucleotide sequence ID" value="NZ_CP046276.1"/>
</dbReference>
<organism evidence="2 3">
    <name type="scientific">Spiroplasma tabanidicola</name>
    <dbReference type="NCBI Taxonomy" id="324079"/>
    <lineage>
        <taxon>Bacteria</taxon>
        <taxon>Bacillati</taxon>
        <taxon>Mycoplasmatota</taxon>
        <taxon>Mollicutes</taxon>
        <taxon>Entomoplasmatales</taxon>
        <taxon>Spiroplasmataceae</taxon>
        <taxon>Spiroplasma</taxon>
    </lineage>
</organism>
<gene>
    <name evidence="2" type="ORF">STABA_v1c09350</name>
</gene>
<reference evidence="2 3" key="1">
    <citation type="submission" date="2019-11" db="EMBL/GenBank/DDBJ databases">
        <title>Complete genome sequence of Spiroplasma tabanidicola TAUS-1 (DSM 22603).</title>
        <authorList>
            <person name="Huang C.-T."/>
            <person name="Lin Y.-C."/>
            <person name="Kuo C.-H."/>
        </authorList>
    </citation>
    <scope>NUCLEOTIDE SEQUENCE [LARGE SCALE GENOMIC DNA]</scope>
    <source>
        <strain evidence="2 3">TAUS-1</strain>
    </source>
</reference>
<evidence type="ECO:0000259" key="1">
    <source>
        <dbReference type="Pfam" id="PF13518"/>
    </source>
</evidence>
<dbReference type="Gene3D" id="1.10.10.10">
    <property type="entry name" value="Winged helix-like DNA-binding domain superfamily/Winged helix DNA-binding domain"/>
    <property type="match status" value="1"/>
</dbReference>
<keyword evidence="3" id="KW-1185">Reference proteome</keyword>
<evidence type="ECO:0000313" key="2">
    <source>
        <dbReference type="EMBL" id="QGS52288.1"/>
    </source>
</evidence>
<dbReference type="AlphaFoldDB" id="A0A6I6CD99"/>
<sequence>MAKTKLFSSEEKKKIIDEFATTDISARKLALKYNFKQTSTIYVWQNRYKQKGIAGLIDAQRGENQK</sequence>
<dbReference type="SUPFAM" id="SSF48295">
    <property type="entry name" value="TrpR-like"/>
    <property type="match status" value="1"/>
</dbReference>
<dbReference type="OrthoDB" id="706721at2"/>
<dbReference type="KEGG" id="stab:STABA_v1c09350"/>
<dbReference type="GO" id="GO:0043565">
    <property type="term" value="F:sequence-specific DNA binding"/>
    <property type="evidence" value="ECO:0007669"/>
    <property type="project" value="InterPro"/>
</dbReference>
<proteinExistence type="predicted"/>
<dbReference type="InterPro" id="IPR055247">
    <property type="entry name" value="InsJ-like_HTH"/>
</dbReference>
<name>A0A6I6CD99_9MOLU</name>
<dbReference type="InterPro" id="IPR036388">
    <property type="entry name" value="WH-like_DNA-bd_sf"/>
</dbReference>
<protein>
    <recommendedName>
        <fullName evidence="1">Insertion element IS150 protein InsJ-like helix-turn-helix domain-containing protein</fullName>
    </recommendedName>
</protein>
<dbReference type="InterPro" id="IPR010921">
    <property type="entry name" value="Trp_repressor/repl_initiator"/>
</dbReference>
<accession>A0A6I6CD99</accession>